<evidence type="ECO:0000313" key="1">
    <source>
        <dbReference type="EMBL" id="KAJ4431931.1"/>
    </source>
</evidence>
<gene>
    <name evidence="1" type="ORF">ANN_20539</name>
</gene>
<organism evidence="1 2">
    <name type="scientific">Periplaneta americana</name>
    <name type="common">American cockroach</name>
    <name type="synonym">Blatta americana</name>
    <dbReference type="NCBI Taxonomy" id="6978"/>
    <lineage>
        <taxon>Eukaryota</taxon>
        <taxon>Metazoa</taxon>
        <taxon>Ecdysozoa</taxon>
        <taxon>Arthropoda</taxon>
        <taxon>Hexapoda</taxon>
        <taxon>Insecta</taxon>
        <taxon>Pterygota</taxon>
        <taxon>Neoptera</taxon>
        <taxon>Polyneoptera</taxon>
        <taxon>Dictyoptera</taxon>
        <taxon>Blattodea</taxon>
        <taxon>Blattoidea</taxon>
        <taxon>Blattidae</taxon>
        <taxon>Blattinae</taxon>
        <taxon>Periplaneta</taxon>
    </lineage>
</organism>
<evidence type="ECO:0000313" key="2">
    <source>
        <dbReference type="Proteomes" id="UP001148838"/>
    </source>
</evidence>
<sequence>MNTTDAAERATATKWTWGDMWRDYVRRDGPIQSRWDPYVGKRGQGRPRLRWSDMFTKEMAPNFSTEIPPPTRLIWLPSFMYLPVGVLVLRCESCTSLIMFYLEPP</sequence>
<accession>A0ABQ8SE08</accession>
<comment type="caution">
    <text evidence="1">The sequence shown here is derived from an EMBL/GenBank/DDBJ whole genome shotgun (WGS) entry which is preliminary data.</text>
</comment>
<protein>
    <submittedName>
        <fullName evidence="1">Uncharacterized protein</fullName>
    </submittedName>
</protein>
<name>A0ABQ8SE08_PERAM</name>
<reference evidence="1 2" key="1">
    <citation type="journal article" date="2022" name="Allergy">
        <title>Genome assembly and annotation of Periplaneta americana reveal a comprehensive cockroach allergen profile.</title>
        <authorList>
            <person name="Wang L."/>
            <person name="Xiong Q."/>
            <person name="Saelim N."/>
            <person name="Wang L."/>
            <person name="Nong W."/>
            <person name="Wan A.T."/>
            <person name="Shi M."/>
            <person name="Liu X."/>
            <person name="Cao Q."/>
            <person name="Hui J.H.L."/>
            <person name="Sookrung N."/>
            <person name="Leung T.F."/>
            <person name="Tungtrongchitr A."/>
            <person name="Tsui S.K.W."/>
        </authorList>
    </citation>
    <scope>NUCLEOTIDE SEQUENCE [LARGE SCALE GENOMIC DNA]</scope>
    <source>
        <strain evidence="1">PWHHKU_190912</strain>
    </source>
</reference>
<dbReference type="Proteomes" id="UP001148838">
    <property type="component" value="Unassembled WGS sequence"/>
</dbReference>
<dbReference type="EMBL" id="JAJSOF020000029">
    <property type="protein sequence ID" value="KAJ4431931.1"/>
    <property type="molecule type" value="Genomic_DNA"/>
</dbReference>
<proteinExistence type="predicted"/>
<keyword evidence="2" id="KW-1185">Reference proteome</keyword>